<reference evidence="1" key="1">
    <citation type="submission" date="2018-02" db="EMBL/GenBank/DDBJ databases">
        <title>Rhizophora mucronata_Transcriptome.</title>
        <authorList>
            <person name="Meera S.P."/>
            <person name="Sreeshan A."/>
            <person name="Augustine A."/>
        </authorList>
    </citation>
    <scope>NUCLEOTIDE SEQUENCE</scope>
    <source>
        <tissue evidence="1">Leaf</tissue>
    </source>
</reference>
<protein>
    <submittedName>
        <fullName evidence="1">Uncharacterized protein</fullName>
    </submittedName>
</protein>
<sequence>MTNRAFEHGFGKHKTFSATYSREISRKADIVIPTASFLVLQAKITNINIKTFENNTKTTALLPLTTSTIHFSSSSSITFFSTFLLSSSR</sequence>
<name>A0A2P2MYN9_RHIMU</name>
<accession>A0A2P2MYN9</accession>
<organism evidence="1">
    <name type="scientific">Rhizophora mucronata</name>
    <name type="common">Asiatic mangrove</name>
    <dbReference type="NCBI Taxonomy" id="61149"/>
    <lineage>
        <taxon>Eukaryota</taxon>
        <taxon>Viridiplantae</taxon>
        <taxon>Streptophyta</taxon>
        <taxon>Embryophyta</taxon>
        <taxon>Tracheophyta</taxon>
        <taxon>Spermatophyta</taxon>
        <taxon>Magnoliopsida</taxon>
        <taxon>eudicotyledons</taxon>
        <taxon>Gunneridae</taxon>
        <taxon>Pentapetalae</taxon>
        <taxon>rosids</taxon>
        <taxon>fabids</taxon>
        <taxon>Malpighiales</taxon>
        <taxon>Rhizophoraceae</taxon>
        <taxon>Rhizophora</taxon>
    </lineage>
</organism>
<evidence type="ECO:0000313" key="1">
    <source>
        <dbReference type="EMBL" id="MBX35309.1"/>
    </source>
</evidence>
<dbReference type="AlphaFoldDB" id="A0A2P2MYN9"/>
<proteinExistence type="predicted"/>
<dbReference type="EMBL" id="GGEC01054825">
    <property type="protein sequence ID" value="MBX35309.1"/>
    <property type="molecule type" value="Transcribed_RNA"/>
</dbReference>